<name>A0A0D1LNB2_9LACO</name>
<keyword evidence="2 8" id="KW-0547">Nucleotide-binding</keyword>
<comment type="caution">
    <text evidence="11">The sequence shown here is derived from an EMBL/GenBank/DDBJ whole genome shotgun (WGS) entry which is preliminary data.</text>
</comment>
<dbReference type="SUPFAM" id="SSF55174">
    <property type="entry name" value="Alpha-L RNA-binding motif"/>
    <property type="match status" value="1"/>
</dbReference>
<reference evidence="11 12" key="1">
    <citation type="journal article" date="2015" name="Microbiology (Mosc.)">
        <title>Genomics of the Weissella cibaria species with an examination of its metabolic traits.</title>
        <authorList>
            <person name="Lynch K.M."/>
            <person name="Lucid A."/>
            <person name="Arendt E.K."/>
            <person name="Sleator R.D."/>
            <person name="Lucey B."/>
            <person name="Coffey A."/>
        </authorList>
    </citation>
    <scope>NUCLEOTIDE SEQUENCE [LARGE SCALE GENOMIC DNA]</scope>
    <source>
        <strain evidence="11 12">MG1</strain>
    </source>
</reference>
<feature type="short sequence motif" description="'HIGH' region" evidence="8">
    <location>
        <begin position="41"/>
        <end position="50"/>
    </location>
</feature>
<keyword evidence="6 8" id="KW-0030">Aminoacyl-tRNA synthetase</keyword>
<feature type="binding site" evidence="8">
    <location>
        <position position="167"/>
    </location>
    <ligand>
        <name>L-tyrosine</name>
        <dbReference type="ChEBI" id="CHEBI:58315"/>
    </ligand>
</feature>
<keyword evidence="12" id="KW-1185">Reference proteome</keyword>
<evidence type="ECO:0000256" key="3">
    <source>
        <dbReference type="ARBA" id="ARBA00022840"/>
    </source>
</evidence>
<dbReference type="Gene3D" id="3.10.290.10">
    <property type="entry name" value="RNA-binding S4 domain"/>
    <property type="match status" value="1"/>
</dbReference>
<dbReference type="HAMAP" id="MF_02006">
    <property type="entry name" value="Tyr_tRNA_synth_type1"/>
    <property type="match status" value="1"/>
</dbReference>
<evidence type="ECO:0000256" key="9">
    <source>
        <dbReference type="PROSITE-ProRule" id="PRU00182"/>
    </source>
</evidence>
<evidence type="ECO:0000313" key="12">
    <source>
        <dbReference type="Proteomes" id="UP000032287"/>
    </source>
</evidence>
<feature type="short sequence motif" description="'KMSKS' region" evidence="8">
    <location>
        <begin position="229"/>
        <end position="233"/>
    </location>
</feature>
<keyword evidence="1 8" id="KW-0436">Ligase</keyword>
<dbReference type="FunFam" id="1.10.240.10:FF:000001">
    <property type="entry name" value="Tyrosine--tRNA ligase"/>
    <property type="match status" value="1"/>
</dbReference>
<dbReference type="GO" id="GO:0003723">
    <property type="term" value="F:RNA binding"/>
    <property type="evidence" value="ECO:0007669"/>
    <property type="project" value="UniProtKB-KW"/>
</dbReference>
<evidence type="ECO:0000256" key="4">
    <source>
        <dbReference type="ARBA" id="ARBA00022884"/>
    </source>
</evidence>
<dbReference type="InterPro" id="IPR001412">
    <property type="entry name" value="aa-tRNA-synth_I_CS"/>
</dbReference>
<dbReference type="NCBIfam" id="TIGR00234">
    <property type="entry name" value="tyrS"/>
    <property type="match status" value="1"/>
</dbReference>
<dbReference type="InterPro" id="IPR036986">
    <property type="entry name" value="S4_RNA-bd_sf"/>
</dbReference>
<evidence type="ECO:0000256" key="5">
    <source>
        <dbReference type="ARBA" id="ARBA00022917"/>
    </source>
</evidence>
<evidence type="ECO:0000256" key="2">
    <source>
        <dbReference type="ARBA" id="ARBA00022741"/>
    </source>
</evidence>
<dbReference type="EC" id="6.1.1.1" evidence="8"/>
<dbReference type="PROSITE" id="PS50889">
    <property type="entry name" value="S4"/>
    <property type="match status" value="1"/>
</dbReference>
<dbReference type="SUPFAM" id="SSF52374">
    <property type="entry name" value="Nucleotidylyl transferase"/>
    <property type="match status" value="1"/>
</dbReference>
<dbReference type="CDD" id="cd00165">
    <property type="entry name" value="S4"/>
    <property type="match status" value="1"/>
</dbReference>
<dbReference type="Proteomes" id="UP000032287">
    <property type="component" value="Unassembled WGS sequence"/>
</dbReference>
<comment type="function">
    <text evidence="8">Catalyzes the attachment of tyrosine to tRNA(Tyr) in a two-step reaction: tyrosine is first activated by ATP to form Tyr-AMP and then transferred to the acceptor end of tRNA(Tyr).</text>
</comment>
<keyword evidence="5 8" id="KW-0648">Protein biosynthesis</keyword>
<dbReference type="InterPro" id="IPR002307">
    <property type="entry name" value="Tyr-tRNA-ligase"/>
</dbReference>
<organism evidence="11 12">
    <name type="scientific">Weissella cibaria</name>
    <dbReference type="NCBI Taxonomy" id="137591"/>
    <lineage>
        <taxon>Bacteria</taxon>
        <taxon>Bacillati</taxon>
        <taxon>Bacillota</taxon>
        <taxon>Bacilli</taxon>
        <taxon>Lactobacillales</taxon>
        <taxon>Lactobacillaceae</taxon>
        <taxon>Weissella</taxon>
    </lineage>
</organism>
<dbReference type="InterPro" id="IPR024107">
    <property type="entry name" value="Tyr-tRNA-ligase_bac_1"/>
</dbReference>
<comment type="subunit">
    <text evidence="8">Homodimer.</text>
</comment>
<dbReference type="PATRIC" id="fig|137591.25.peg.679"/>
<dbReference type="eggNOG" id="COG0162">
    <property type="taxonomic scope" value="Bacteria"/>
</dbReference>
<evidence type="ECO:0000256" key="7">
    <source>
        <dbReference type="ARBA" id="ARBA00048248"/>
    </source>
</evidence>
<dbReference type="PRINTS" id="PR01040">
    <property type="entry name" value="TRNASYNTHTYR"/>
</dbReference>
<comment type="subcellular location">
    <subcellularLocation>
        <location evidence="8">Cytoplasm</location>
    </subcellularLocation>
</comment>
<feature type="domain" description="Tyrosine--tRNA ligase SYY-like C-terminal" evidence="10">
    <location>
        <begin position="335"/>
        <end position="414"/>
    </location>
</feature>
<gene>
    <name evidence="11" type="primary">tyrS1</name>
    <name evidence="8" type="synonym">tyrS</name>
    <name evidence="11" type="ORF">QX99_00706</name>
</gene>
<dbReference type="InterPro" id="IPR024088">
    <property type="entry name" value="Tyr-tRNA-ligase_bac-type"/>
</dbReference>
<dbReference type="PANTHER" id="PTHR11766">
    <property type="entry name" value="TYROSYL-TRNA SYNTHETASE"/>
    <property type="match status" value="1"/>
</dbReference>
<dbReference type="Pfam" id="PF22421">
    <property type="entry name" value="SYY_C-terminal"/>
    <property type="match status" value="1"/>
</dbReference>
<dbReference type="Pfam" id="PF00579">
    <property type="entry name" value="tRNA-synt_1b"/>
    <property type="match status" value="1"/>
</dbReference>
<evidence type="ECO:0000256" key="6">
    <source>
        <dbReference type="ARBA" id="ARBA00023146"/>
    </source>
</evidence>
<evidence type="ECO:0000259" key="10">
    <source>
        <dbReference type="Pfam" id="PF22421"/>
    </source>
</evidence>
<evidence type="ECO:0000313" key="11">
    <source>
        <dbReference type="EMBL" id="KIU21625.1"/>
    </source>
</evidence>
<proteinExistence type="inferred from homology"/>
<dbReference type="EMBL" id="JWHU01000007">
    <property type="protein sequence ID" value="KIU21625.1"/>
    <property type="molecule type" value="Genomic_DNA"/>
</dbReference>
<protein>
    <recommendedName>
        <fullName evidence="8">Tyrosine--tRNA ligase</fullName>
        <ecNumber evidence="8">6.1.1.1</ecNumber>
    </recommendedName>
    <alternativeName>
        <fullName evidence="8">Tyrosyl-tRNA synthetase</fullName>
        <shortName evidence="8">TyrRS</shortName>
    </alternativeName>
</protein>
<dbReference type="AlphaFoldDB" id="A0A0D1LNB2"/>
<dbReference type="Gene3D" id="3.40.50.620">
    <property type="entry name" value="HUPs"/>
    <property type="match status" value="1"/>
</dbReference>
<dbReference type="InterPro" id="IPR054608">
    <property type="entry name" value="SYY-like_C"/>
</dbReference>
<dbReference type="RefSeq" id="WP_043708139.1">
    <property type="nucleotide sequence ID" value="NZ_JALOCT010000007.1"/>
</dbReference>
<dbReference type="GO" id="GO:0004831">
    <property type="term" value="F:tyrosine-tRNA ligase activity"/>
    <property type="evidence" value="ECO:0007669"/>
    <property type="project" value="UniProtKB-UniRule"/>
</dbReference>
<evidence type="ECO:0000256" key="8">
    <source>
        <dbReference type="HAMAP-Rule" id="MF_02006"/>
    </source>
</evidence>
<comment type="similarity">
    <text evidence="8">Belongs to the class-I aminoacyl-tRNA synthetase family. TyrS type 1 subfamily.</text>
</comment>
<dbReference type="GO" id="GO:0006437">
    <property type="term" value="P:tyrosyl-tRNA aminoacylation"/>
    <property type="evidence" value="ECO:0007669"/>
    <property type="project" value="UniProtKB-UniRule"/>
</dbReference>
<feature type="binding site" evidence="8">
    <location>
        <position position="36"/>
    </location>
    <ligand>
        <name>L-tyrosine</name>
        <dbReference type="ChEBI" id="CHEBI:58315"/>
    </ligand>
</feature>
<sequence>MAEDILQELAWRGAINQTTDEDGLREQMTKEQISVYVGIDPTGDSMHIGHLIPFMILKRFQLAGQKPVIVVGGATGSIGDPSGKKSERKLLSQEDVAANVEKIRAQMVKLFGEDGFTIVNNFDWLGKLSLLDMLREYGKLFSINTMLAKDVVASRLEAGISFTEFTYQILQSIDFHELWKRENVRLQVGGSDQWGNITGGIDLIHKLEGGEAPAFGLTVPLLLKADGTKFGKTEGGAVWLDPEKTTPFEFYQFWLNTADSDVEKMLKYFTFLSQDEINALVADLQENAAARNAQRRLAQEVTTFVHGAEAVKTAETMTKVLFGNADVAELTTEEVAILAGNVPTFEIDNAEIGLLDLVVAAGLEKSKTAARKSVKDGAIRINGEQITDEEAVINPTAKYDGQYVIVKRGKKKWAVAVVR</sequence>
<dbReference type="PANTHER" id="PTHR11766:SF0">
    <property type="entry name" value="TYROSINE--TRNA LIGASE, MITOCHONDRIAL"/>
    <property type="match status" value="1"/>
</dbReference>
<dbReference type="Gene3D" id="1.10.240.10">
    <property type="entry name" value="Tyrosyl-Transfer RNA Synthetase"/>
    <property type="match status" value="1"/>
</dbReference>
<accession>A0A0D1LNB2</accession>
<dbReference type="GO" id="GO:0005524">
    <property type="term" value="F:ATP binding"/>
    <property type="evidence" value="ECO:0007669"/>
    <property type="project" value="UniProtKB-UniRule"/>
</dbReference>
<dbReference type="GO" id="GO:0005829">
    <property type="term" value="C:cytosol"/>
    <property type="evidence" value="ECO:0007669"/>
    <property type="project" value="TreeGrafter"/>
</dbReference>
<dbReference type="InterPro" id="IPR014729">
    <property type="entry name" value="Rossmann-like_a/b/a_fold"/>
</dbReference>
<keyword evidence="4 9" id="KW-0694">RNA-binding</keyword>
<dbReference type="CDD" id="cd00805">
    <property type="entry name" value="TyrRS_core"/>
    <property type="match status" value="1"/>
</dbReference>
<feature type="binding site" evidence="8">
    <location>
        <position position="232"/>
    </location>
    <ligand>
        <name>ATP</name>
        <dbReference type="ChEBI" id="CHEBI:30616"/>
    </ligand>
</feature>
<dbReference type="InterPro" id="IPR002305">
    <property type="entry name" value="aa-tRNA-synth_Ic"/>
</dbReference>
<comment type="catalytic activity">
    <reaction evidence="7 8">
        <text>tRNA(Tyr) + L-tyrosine + ATP = L-tyrosyl-tRNA(Tyr) + AMP + diphosphate + H(+)</text>
        <dbReference type="Rhea" id="RHEA:10220"/>
        <dbReference type="Rhea" id="RHEA-COMP:9706"/>
        <dbReference type="Rhea" id="RHEA-COMP:9707"/>
        <dbReference type="ChEBI" id="CHEBI:15378"/>
        <dbReference type="ChEBI" id="CHEBI:30616"/>
        <dbReference type="ChEBI" id="CHEBI:33019"/>
        <dbReference type="ChEBI" id="CHEBI:58315"/>
        <dbReference type="ChEBI" id="CHEBI:78442"/>
        <dbReference type="ChEBI" id="CHEBI:78536"/>
        <dbReference type="ChEBI" id="CHEBI:456215"/>
        <dbReference type="EC" id="6.1.1.1"/>
    </reaction>
</comment>
<keyword evidence="3 8" id="KW-0067">ATP-binding</keyword>
<evidence type="ECO:0000256" key="1">
    <source>
        <dbReference type="ARBA" id="ARBA00022598"/>
    </source>
</evidence>
<dbReference type="PROSITE" id="PS00178">
    <property type="entry name" value="AA_TRNA_LIGASE_I"/>
    <property type="match status" value="1"/>
</dbReference>
<feature type="binding site" evidence="8">
    <location>
        <position position="171"/>
    </location>
    <ligand>
        <name>L-tyrosine</name>
        <dbReference type="ChEBI" id="CHEBI:58315"/>
    </ligand>
</feature>
<keyword evidence="8" id="KW-0963">Cytoplasm</keyword>
<dbReference type="STRING" id="137591.AO080_01390"/>